<dbReference type="InterPro" id="IPR019691">
    <property type="entry name" value="DUF2585"/>
</dbReference>
<evidence type="ECO:0000256" key="2">
    <source>
        <dbReference type="ARBA" id="ARBA00022692"/>
    </source>
</evidence>
<dbReference type="EMBL" id="JACIJP010000002">
    <property type="protein sequence ID" value="MBB6123885.1"/>
    <property type="molecule type" value="Genomic_DNA"/>
</dbReference>
<name>A0A841J5R6_9SPHN</name>
<keyword evidence="1" id="KW-1003">Cell membrane</keyword>
<sequence>MVVLDIELLTLWTIRDNLSLNVLMLTWPVEAVRVWQAGG</sequence>
<reference evidence="5 6" key="1">
    <citation type="submission" date="2020-08" db="EMBL/GenBank/DDBJ databases">
        <title>Genomic Encyclopedia of Type Strains, Phase IV (KMG-IV): sequencing the most valuable type-strain genomes for metagenomic binning, comparative biology and taxonomic classification.</title>
        <authorList>
            <person name="Goeker M."/>
        </authorList>
    </citation>
    <scope>NUCLEOTIDE SEQUENCE [LARGE SCALE GENOMIC DNA]</scope>
    <source>
        <strain evidence="5 6">DSM 102255</strain>
    </source>
</reference>
<evidence type="ECO:0000256" key="3">
    <source>
        <dbReference type="ARBA" id="ARBA00022989"/>
    </source>
</evidence>
<comment type="caution">
    <text evidence="5">The sequence shown here is derived from an EMBL/GenBank/DDBJ whole genome shotgun (WGS) entry which is preliminary data.</text>
</comment>
<evidence type="ECO:0000256" key="4">
    <source>
        <dbReference type="ARBA" id="ARBA00023136"/>
    </source>
</evidence>
<dbReference type="Proteomes" id="UP000552700">
    <property type="component" value="Unassembled WGS sequence"/>
</dbReference>
<dbReference type="AlphaFoldDB" id="A0A841J5R6"/>
<keyword evidence="4" id="KW-0472">Membrane</keyword>
<dbReference type="GO" id="GO:0005886">
    <property type="term" value="C:plasma membrane"/>
    <property type="evidence" value="ECO:0007669"/>
    <property type="project" value="InterPro"/>
</dbReference>
<evidence type="ECO:0000256" key="1">
    <source>
        <dbReference type="ARBA" id="ARBA00022475"/>
    </source>
</evidence>
<organism evidence="5 6">
    <name type="scientific">Sphingobium subterraneum</name>
    <dbReference type="NCBI Taxonomy" id="627688"/>
    <lineage>
        <taxon>Bacteria</taxon>
        <taxon>Pseudomonadati</taxon>
        <taxon>Pseudomonadota</taxon>
        <taxon>Alphaproteobacteria</taxon>
        <taxon>Sphingomonadales</taxon>
        <taxon>Sphingomonadaceae</taxon>
        <taxon>Sphingobium</taxon>
    </lineage>
</organism>
<proteinExistence type="predicted"/>
<evidence type="ECO:0000313" key="5">
    <source>
        <dbReference type="EMBL" id="MBB6123885.1"/>
    </source>
</evidence>
<dbReference type="Pfam" id="PF10755">
    <property type="entry name" value="DUF2585"/>
    <property type="match status" value="1"/>
</dbReference>
<keyword evidence="2" id="KW-0812">Transmembrane</keyword>
<keyword evidence="3" id="KW-1133">Transmembrane helix</keyword>
<protein>
    <submittedName>
        <fullName evidence="5">Uncharacterized protein</fullName>
    </submittedName>
</protein>
<gene>
    <name evidence="5" type="ORF">FHS92_001614</name>
</gene>
<keyword evidence="6" id="KW-1185">Reference proteome</keyword>
<evidence type="ECO:0000313" key="6">
    <source>
        <dbReference type="Proteomes" id="UP000552700"/>
    </source>
</evidence>
<accession>A0A841J5R6</accession>